<dbReference type="PANTHER" id="PTHR10730:SF5">
    <property type="entry name" value="PROCOLLAGEN-LYSINE,2-OXOGLUTARATE 5-DIOXYGENASE 1"/>
    <property type="match status" value="1"/>
</dbReference>
<evidence type="ECO:0000256" key="10">
    <source>
        <dbReference type="ARBA" id="ARBA00023004"/>
    </source>
</evidence>
<dbReference type="InterPro" id="IPR006620">
    <property type="entry name" value="Pro_4_hyd_alph"/>
</dbReference>
<evidence type="ECO:0000256" key="4">
    <source>
        <dbReference type="ARBA" id="ARBA00022723"/>
    </source>
</evidence>
<dbReference type="EC" id="1.14.11.4" evidence="3"/>
<evidence type="ECO:0000256" key="9">
    <source>
        <dbReference type="ARBA" id="ARBA00023002"/>
    </source>
</evidence>
<dbReference type="SMART" id="SM00702">
    <property type="entry name" value="P4Hc"/>
    <property type="match status" value="1"/>
</dbReference>
<reference evidence="19" key="1">
    <citation type="submission" date="2025-08" db="UniProtKB">
        <authorList>
            <consortium name="Ensembl"/>
        </authorList>
    </citation>
    <scope>IDENTIFICATION</scope>
</reference>
<dbReference type="GeneTree" id="ENSGT01030000234558"/>
<dbReference type="Pfam" id="PF25238">
    <property type="entry name" value="OGFOD2-like"/>
    <property type="match status" value="1"/>
</dbReference>
<evidence type="ECO:0000256" key="5">
    <source>
        <dbReference type="ARBA" id="ARBA00022729"/>
    </source>
</evidence>
<evidence type="ECO:0000256" key="17">
    <source>
        <dbReference type="SAM" id="SignalP"/>
    </source>
</evidence>
<evidence type="ECO:0000256" key="7">
    <source>
        <dbReference type="ARBA" id="ARBA00022896"/>
    </source>
</evidence>
<keyword evidence="8" id="KW-0223">Dioxygenase</keyword>
<dbReference type="PROSITE" id="PS01325">
    <property type="entry name" value="LYS_HYDROXYLASE"/>
    <property type="match status" value="1"/>
</dbReference>
<evidence type="ECO:0000256" key="2">
    <source>
        <dbReference type="ARBA" id="ARBA00001961"/>
    </source>
</evidence>
<organism evidence="19 20">
    <name type="scientific">Cyprinus carpio carpio</name>
    <dbReference type="NCBI Taxonomy" id="630221"/>
    <lineage>
        <taxon>Eukaryota</taxon>
        <taxon>Metazoa</taxon>
        <taxon>Chordata</taxon>
        <taxon>Craniata</taxon>
        <taxon>Vertebrata</taxon>
        <taxon>Euteleostomi</taxon>
        <taxon>Actinopterygii</taxon>
        <taxon>Neopterygii</taxon>
        <taxon>Teleostei</taxon>
        <taxon>Ostariophysi</taxon>
        <taxon>Cypriniformes</taxon>
        <taxon>Cyprinidae</taxon>
        <taxon>Cyprininae</taxon>
        <taxon>Cyprinus</taxon>
    </lineage>
</organism>
<protein>
    <recommendedName>
        <fullName evidence="14">Procollagen-lysine,2-oxoglutarate 5-dioxygenase 1</fullName>
        <ecNumber evidence="3">1.14.11.4</ecNumber>
    </recommendedName>
    <alternativeName>
        <fullName evidence="15">Lysyl hydroxylase 1</fullName>
    </alternativeName>
</protein>
<keyword evidence="4" id="KW-0479">Metal-binding</keyword>
<dbReference type="Ensembl" id="ENSCCRT00000018891.2">
    <property type="protein sequence ID" value="ENSCCRP00000017333.2"/>
    <property type="gene ID" value="ENSCCRG00000009679.2"/>
</dbReference>
<dbReference type="Proteomes" id="UP001108240">
    <property type="component" value="Unplaced"/>
</dbReference>
<keyword evidence="12" id="KW-0325">Glycoprotein</keyword>
<keyword evidence="6" id="KW-0256">Endoplasmic reticulum</keyword>
<dbReference type="AlphaFoldDB" id="A0A8C1H1J9"/>
<feature type="domain" description="Fe2OG dioxygenase" evidence="18">
    <location>
        <begin position="607"/>
        <end position="698"/>
    </location>
</feature>
<dbReference type="InterPro" id="IPR029044">
    <property type="entry name" value="Nucleotide-diphossugar_trans"/>
</dbReference>
<evidence type="ECO:0000256" key="15">
    <source>
        <dbReference type="ARBA" id="ARBA00042560"/>
    </source>
</evidence>
<evidence type="ECO:0000256" key="14">
    <source>
        <dbReference type="ARBA" id="ARBA00040791"/>
    </source>
</evidence>
<keyword evidence="7" id="KW-0847">Vitamin C</keyword>
<sequence length="698" mass="80750">FFFWLIFQLCLEFLSDPQQRAADVLLQHVHRGAGAVTNTFTLVLTVASQETDGFRRFLRSAKHFNYTIKVLGGGETWEGGDYISPPGGGQKVRLLKSALEDIQEENKVILFVDSYDVIFSSGPKELLKKFQQAKHRVVFSAETLIWPDRHLEDKHPHVREGKRFLGAGGFIGYAPNLKKMVSDWSGADSDSDQLYFTKIYINPEKRVSVRNVNANHFLILQINYLGNYIPNLWTFETGCTICNENLRPLSGLQSEYPVVVIGIFIQQPTPFVTVFFERLLNLKYPKNRIQLFIYNQESHHEPHVRTFLEYHESEYQGVKLIGPEEDIDPVTSRNIGFEMCRDNIDCEYFFSIDVDVVLKNEDTLRILIELNKPFIAPMMTKPGRLWTNFWGALSADGYYARSEDYVDIVQGHRVGLWNVPYVSHIFLIKADALRTDLKDPDLFESATLDPDMAFCSKVRNKGVFMFVTNMHTYGRVLSTENYQTNHLHNDLWQMFENPVEWEERYIHENYSKVLKDAFIETPCPDVYWFPVFTDVACKHLIEEMEHFGQWSGGGNVDNRIQGGYENVPTIDIHMNQIGYEKEWHKFLLDYVAPVTEQMYPGYYTRAQFDLAFVVRYKPDEQPALRPHHDASTFTINIALNQVGIDYQGGGCRFLRYNCSIKAPRRGWALMHPGRLTHYHEGLPTVEGVRYIVVSFVDP</sequence>
<dbReference type="InterPro" id="IPR057589">
    <property type="entry name" value="GT_PLOD"/>
</dbReference>
<proteinExistence type="predicted"/>
<comment type="subcellular location">
    <subcellularLocation>
        <location evidence="13">Rough endoplasmic reticulum membrane</location>
        <topology evidence="13">Peripheral membrane protein</topology>
        <orientation evidence="13">Lumenal side</orientation>
    </subcellularLocation>
</comment>
<comment type="catalytic activity">
    <reaction evidence="16">
        <text>L-lysyl-[collagen] + 2-oxoglutarate + O2 = (5R)-5-hydroxy-L-lysyl-[collagen] + succinate + CO2</text>
        <dbReference type="Rhea" id="RHEA:16569"/>
        <dbReference type="Rhea" id="RHEA-COMP:12751"/>
        <dbReference type="Rhea" id="RHEA-COMP:12752"/>
        <dbReference type="ChEBI" id="CHEBI:15379"/>
        <dbReference type="ChEBI" id="CHEBI:16526"/>
        <dbReference type="ChEBI" id="CHEBI:16810"/>
        <dbReference type="ChEBI" id="CHEBI:29969"/>
        <dbReference type="ChEBI" id="CHEBI:30031"/>
        <dbReference type="ChEBI" id="CHEBI:133442"/>
        <dbReference type="EC" id="1.14.11.4"/>
    </reaction>
</comment>
<keyword evidence="11" id="KW-0472">Membrane</keyword>
<dbReference type="InterPro" id="IPR044861">
    <property type="entry name" value="IPNS-like_FE2OG_OXY"/>
</dbReference>
<feature type="signal peptide" evidence="17">
    <location>
        <begin position="1"/>
        <end position="21"/>
    </location>
</feature>
<evidence type="ECO:0000256" key="12">
    <source>
        <dbReference type="ARBA" id="ARBA00023180"/>
    </source>
</evidence>
<keyword evidence="9" id="KW-0560">Oxidoreductase</keyword>
<evidence type="ECO:0000256" key="8">
    <source>
        <dbReference type="ARBA" id="ARBA00022964"/>
    </source>
</evidence>
<dbReference type="InterPro" id="IPR005123">
    <property type="entry name" value="Oxoglu/Fe-dep_dioxygenase_dom"/>
</dbReference>
<feature type="chain" id="PRO_5039953326" description="Procollagen-lysine,2-oxoglutarate 5-dioxygenase 1" evidence="17">
    <location>
        <begin position="22"/>
        <end position="698"/>
    </location>
</feature>
<accession>A0A8C1H1J9</accession>
<dbReference type="Pfam" id="PF03171">
    <property type="entry name" value="2OG-FeII_Oxy"/>
    <property type="match status" value="1"/>
</dbReference>
<evidence type="ECO:0000256" key="6">
    <source>
        <dbReference type="ARBA" id="ARBA00022824"/>
    </source>
</evidence>
<evidence type="ECO:0000313" key="20">
    <source>
        <dbReference type="Proteomes" id="UP001108240"/>
    </source>
</evidence>
<dbReference type="GO" id="GO:0030867">
    <property type="term" value="C:rough endoplasmic reticulum membrane"/>
    <property type="evidence" value="ECO:0007669"/>
    <property type="project" value="UniProtKB-SubCell"/>
</dbReference>
<reference evidence="19" key="2">
    <citation type="submission" date="2025-09" db="UniProtKB">
        <authorList>
            <consortium name="Ensembl"/>
        </authorList>
    </citation>
    <scope>IDENTIFICATION</scope>
</reference>
<keyword evidence="20" id="KW-1185">Reference proteome</keyword>
<evidence type="ECO:0000256" key="13">
    <source>
        <dbReference type="ARBA" id="ARBA00037819"/>
    </source>
</evidence>
<comment type="cofactor">
    <cofactor evidence="2">
        <name>L-ascorbate</name>
        <dbReference type="ChEBI" id="CHEBI:38290"/>
    </cofactor>
</comment>
<evidence type="ECO:0000256" key="16">
    <source>
        <dbReference type="ARBA" id="ARBA00047930"/>
    </source>
</evidence>
<dbReference type="GO" id="GO:0005506">
    <property type="term" value="F:iron ion binding"/>
    <property type="evidence" value="ECO:0007669"/>
    <property type="project" value="InterPro"/>
</dbReference>
<dbReference type="GO" id="GO:0008475">
    <property type="term" value="F:procollagen-lysine 5-dioxygenase activity"/>
    <property type="evidence" value="ECO:0007669"/>
    <property type="project" value="UniProtKB-EC"/>
</dbReference>
<dbReference type="InterPro" id="IPR001006">
    <property type="entry name" value="Procol_lys_dOase"/>
</dbReference>
<evidence type="ECO:0000313" key="19">
    <source>
        <dbReference type="Ensembl" id="ENSCCRP00000017333.2"/>
    </source>
</evidence>
<dbReference type="Pfam" id="PF25342">
    <property type="entry name" value="GT_PLOD"/>
    <property type="match status" value="1"/>
</dbReference>
<dbReference type="PANTHER" id="PTHR10730">
    <property type="entry name" value="PROCOLLAGEN-LYSINE,2-OXOGLUTARATE 5-DIOXYGENASE/GLYCOSYLTRANSFERASE 25 FAMILY MEMBER"/>
    <property type="match status" value="1"/>
</dbReference>
<name>A0A8C1H1J9_CYPCA</name>
<evidence type="ECO:0000259" key="18">
    <source>
        <dbReference type="PROSITE" id="PS51471"/>
    </source>
</evidence>
<dbReference type="SUPFAM" id="SSF53448">
    <property type="entry name" value="Nucleotide-diphospho-sugar transferases"/>
    <property type="match status" value="1"/>
</dbReference>
<dbReference type="PROSITE" id="PS51471">
    <property type="entry name" value="FE2OG_OXY"/>
    <property type="match status" value="1"/>
</dbReference>
<evidence type="ECO:0000256" key="1">
    <source>
        <dbReference type="ARBA" id="ARBA00001954"/>
    </source>
</evidence>
<comment type="cofactor">
    <cofactor evidence="1">
        <name>Fe(2+)</name>
        <dbReference type="ChEBI" id="CHEBI:29033"/>
    </cofactor>
</comment>
<keyword evidence="10" id="KW-0408">Iron</keyword>
<evidence type="ECO:0000256" key="11">
    <source>
        <dbReference type="ARBA" id="ARBA00023136"/>
    </source>
</evidence>
<dbReference type="GO" id="GO:0031418">
    <property type="term" value="F:L-ascorbic acid binding"/>
    <property type="evidence" value="ECO:0007669"/>
    <property type="project" value="UniProtKB-KW"/>
</dbReference>
<evidence type="ECO:0000256" key="3">
    <source>
        <dbReference type="ARBA" id="ARBA00012264"/>
    </source>
</evidence>
<dbReference type="Gene3D" id="2.60.120.620">
    <property type="entry name" value="q2cbj1_9rhob like domain"/>
    <property type="match status" value="1"/>
</dbReference>
<dbReference type="InterPro" id="IPR050757">
    <property type="entry name" value="Collagen_mod_GT25"/>
</dbReference>
<keyword evidence="5 17" id="KW-0732">Signal</keyword>